<dbReference type="Proteomes" id="UP000655570">
    <property type="component" value="Unassembled WGS sequence"/>
</dbReference>
<feature type="region of interest" description="Disordered" evidence="6">
    <location>
        <begin position="289"/>
        <end position="324"/>
    </location>
</feature>
<dbReference type="SUPFAM" id="SSF55681">
    <property type="entry name" value="Class II aaRS and biotin synthetases"/>
    <property type="match status" value="1"/>
</dbReference>
<dbReference type="CDD" id="cd16442">
    <property type="entry name" value="BPL"/>
    <property type="match status" value="1"/>
</dbReference>
<dbReference type="PANTHER" id="PTHR12835">
    <property type="entry name" value="BIOTIN PROTEIN LIGASE"/>
    <property type="match status" value="1"/>
</dbReference>
<evidence type="ECO:0000256" key="1">
    <source>
        <dbReference type="ARBA" id="ARBA00022598"/>
    </source>
</evidence>
<keyword evidence="4" id="KW-0092">Biotin</keyword>
<dbReference type="GO" id="GO:0004077">
    <property type="term" value="F:biotin--[biotin carboxyl-carrier protein] ligase activity"/>
    <property type="evidence" value="ECO:0007669"/>
    <property type="project" value="UniProtKB-EC"/>
</dbReference>
<dbReference type="EC" id="6.3.4.15" evidence="5"/>
<evidence type="ECO:0000256" key="5">
    <source>
        <dbReference type="ARBA" id="ARBA00024227"/>
    </source>
</evidence>
<dbReference type="InterPro" id="IPR045864">
    <property type="entry name" value="aa-tRNA-synth_II/BPL/LPL"/>
</dbReference>
<evidence type="ECO:0000259" key="7">
    <source>
        <dbReference type="PROSITE" id="PS51733"/>
    </source>
</evidence>
<dbReference type="PROSITE" id="PS51733">
    <property type="entry name" value="BPL_LPL_CATALYTIC"/>
    <property type="match status" value="1"/>
</dbReference>
<dbReference type="InterPro" id="IPR004143">
    <property type="entry name" value="BPL_LPL_catalytic"/>
</dbReference>
<organism evidence="8 9">
    <name type="scientific">Oerskovia merdavium</name>
    <dbReference type="NCBI Taxonomy" id="2762227"/>
    <lineage>
        <taxon>Bacteria</taxon>
        <taxon>Bacillati</taxon>
        <taxon>Actinomycetota</taxon>
        <taxon>Actinomycetes</taxon>
        <taxon>Micrococcales</taxon>
        <taxon>Cellulomonadaceae</taxon>
        <taxon>Oerskovia</taxon>
    </lineage>
</organism>
<evidence type="ECO:0000313" key="9">
    <source>
        <dbReference type="Proteomes" id="UP000655570"/>
    </source>
</evidence>
<keyword evidence="2" id="KW-0547">Nucleotide-binding</keyword>
<evidence type="ECO:0000256" key="2">
    <source>
        <dbReference type="ARBA" id="ARBA00022741"/>
    </source>
</evidence>
<reference evidence="8 9" key="1">
    <citation type="submission" date="2020-08" db="EMBL/GenBank/DDBJ databases">
        <title>A Genomic Blueprint of the Chicken Gut Microbiome.</title>
        <authorList>
            <person name="Gilroy R."/>
            <person name="Ravi A."/>
            <person name="Getino M."/>
            <person name="Pursley I."/>
            <person name="Horton D.L."/>
            <person name="Alikhan N.-F."/>
            <person name="Baker D."/>
            <person name="Gharbi K."/>
            <person name="Hall N."/>
            <person name="Watson M."/>
            <person name="Adriaenssens E.M."/>
            <person name="Foster-Nyarko E."/>
            <person name="Jarju S."/>
            <person name="Secka A."/>
            <person name="Antonio M."/>
            <person name="Oren A."/>
            <person name="Chaudhuri R."/>
            <person name="La Ragione R.M."/>
            <person name="Hildebrand F."/>
            <person name="Pallen M.J."/>
        </authorList>
    </citation>
    <scope>NUCLEOTIDE SEQUENCE [LARGE SCALE GENOMIC DNA]</scope>
    <source>
        <strain evidence="8 9">Sa2CUA9</strain>
    </source>
</reference>
<keyword evidence="1 8" id="KW-0436">Ligase</keyword>
<dbReference type="InterPro" id="IPR003142">
    <property type="entry name" value="BPL_C"/>
</dbReference>
<accession>A0ABR8TZL3</accession>
<dbReference type="InterPro" id="IPR008988">
    <property type="entry name" value="Transcriptional_repressor_C"/>
</dbReference>
<dbReference type="NCBIfam" id="TIGR00121">
    <property type="entry name" value="birA_ligase"/>
    <property type="match status" value="1"/>
</dbReference>
<dbReference type="PANTHER" id="PTHR12835:SF5">
    <property type="entry name" value="BIOTIN--PROTEIN LIGASE"/>
    <property type="match status" value="1"/>
</dbReference>
<feature type="compositionally biased region" description="Gly residues" evidence="6">
    <location>
        <begin position="305"/>
        <end position="324"/>
    </location>
</feature>
<keyword evidence="3" id="KW-0067">ATP-binding</keyword>
<name>A0ABR8TZL3_9CELL</name>
<dbReference type="InterPro" id="IPR004408">
    <property type="entry name" value="Biotin_CoA_COase_ligase"/>
</dbReference>
<protein>
    <recommendedName>
        <fullName evidence="5">biotin--[biotin carboxyl-carrier protein] ligase</fullName>
        <ecNumber evidence="5">6.3.4.15</ecNumber>
    </recommendedName>
</protein>
<sequence>MTTADRPALRPDFLRDLLVVPHGPLERLEVVEESVSTNTELAAAVAADPRAWPAPALLVAEHQVGGRGRAGRTWETPARTALTGSLLVRPDVPRERLSWLPLLAGLATVRCLRATAGVEAVVKWPNDVLVPAPGAAADGGRGAAEEVEGWGTRRKVAGILCELLPDGGAIVGVGLNVLQGEGELPVASATSLALAGAATTDREVLLTALEESFALTLGRWQDAGGDAEAAGLVAECVEVSGTLGAHVRIDLTGGGQVTGKAYGFGPDGSLLVQGDDGTVRSLHSGDVHHLRVGSGSTAGPEASTGTGGAASSGPVGGPVGAPAG</sequence>
<gene>
    <name evidence="8" type="ORF">H9641_10950</name>
</gene>
<evidence type="ECO:0000256" key="6">
    <source>
        <dbReference type="SAM" id="MobiDB-lite"/>
    </source>
</evidence>
<keyword evidence="9" id="KW-1185">Reference proteome</keyword>
<feature type="domain" description="BPL/LPL catalytic" evidence="7">
    <location>
        <begin position="29"/>
        <end position="221"/>
    </location>
</feature>
<evidence type="ECO:0000256" key="4">
    <source>
        <dbReference type="ARBA" id="ARBA00023267"/>
    </source>
</evidence>
<evidence type="ECO:0000256" key="3">
    <source>
        <dbReference type="ARBA" id="ARBA00022840"/>
    </source>
</evidence>
<dbReference type="RefSeq" id="WP_191803659.1">
    <property type="nucleotide sequence ID" value="NZ_JACSQF010000010.1"/>
</dbReference>
<dbReference type="Gene3D" id="2.30.30.100">
    <property type="match status" value="1"/>
</dbReference>
<feature type="compositionally biased region" description="Low complexity" evidence="6">
    <location>
        <begin position="293"/>
        <end position="304"/>
    </location>
</feature>
<dbReference type="Pfam" id="PF02237">
    <property type="entry name" value="BPL_C"/>
    <property type="match status" value="1"/>
</dbReference>
<evidence type="ECO:0000313" key="8">
    <source>
        <dbReference type="EMBL" id="MBD7981226.1"/>
    </source>
</evidence>
<dbReference type="Gene3D" id="3.30.930.10">
    <property type="entry name" value="Bira Bifunctional Protein, Domain 2"/>
    <property type="match status" value="1"/>
</dbReference>
<dbReference type="Pfam" id="PF03099">
    <property type="entry name" value="BPL_LplA_LipB"/>
    <property type="match status" value="1"/>
</dbReference>
<dbReference type="EMBL" id="JACSQF010000010">
    <property type="protein sequence ID" value="MBD7981226.1"/>
    <property type="molecule type" value="Genomic_DNA"/>
</dbReference>
<dbReference type="SUPFAM" id="SSF50037">
    <property type="entry name" value="C-terminal domain of transcriptional repressors"/>
    <property type="match status" value="1"/>
</dbReference>
<comment type="caution">
    <text evidence="8">The sequence shown here is derived from an EMBL/GenBank/DDBJ whole genome shotgun (WGS) entry which is preliminary data.</text>
</comment>
<proteinExistence type="predicted"/>